<dbReference type="Gene3D" id="1.10.10.10">
    <property type="entry name" value="Winged helix-like DNA-binding domain superfamily/Winged helix DNA-binding domain"/>
    <property type="match status" value="1"/>
</dbReference>
<dbReference type="PANTHER" id="PTHR43712:SF2">
    <property type="entry name" value="O-METHYLTRANSFERASE CICE"/>
    <property type="match status" value="1"/>
</dbReference>
<feature type="domain" description="O-methyltransferase dimerisation" evidence="5">
    <location>
        <begin position="59"/>
        <end position="136"/>
    </location>
</feature>
<dbReference type="InterPro" id="IPR036390">
    <property type="entry name" value="WH_DNA-bd_sf"/>
</dbReference>
<sequence>MTTSHELLLAEAEQLVADLKAQSDSPIQHAQILQRIDKLRCLSQTGIDSLLFHARPFQILPALNTLLEHGVFDAVPLGEGLSIEDVAARVNLDSGILTRFLRIVLTQGIFHEISRGVIEHTSTSAIFRNDQAASLFRLCTLQFPQWWKVSDYLKVRSGLDAQDATKVPYVWAVGKEGMTFYDALESDTVVAEAWHKGMILIQATQPITGMFPFPSLADTVRAEPHRPFVVDVGGGRGNALLAIMDECGGTYGAKMILQDFEQVLEGNEPVRIAGVENMPHNFFDPQPVKNAHVYYLRNVLHNHYDDRSREILRHVVDAMGPTSRVLIGEMILPASQPAGTDPFPFFMDINMFMEGGLERSEAQFSTLLGSVGLKIDRVWTLAENPVQSTIEASLAISSEIGVSKY</sequence>
<dbReference type="GO" id="GO:0032259">
    <property type="term" value="P:methylation"/>
    <property type="evidence" value="ECO:0007669"/>
    <property type="project" value="UniProtKB-KW"/>
</dbReference>
<evidence type="ECO:0000259" key="5">
    <source>
        <dbReference type="Pfam" id="PF08100"/>
    </source>
</evidence>
<dbReference type="SUPFAM" id="SSF46785">
    <property type="entry name" value="Winged helix' DNA-binding domain"/>
    <property type="match status" value="1"/>
</dbReference>
<protein>
    <submittedName>
        <fullName evidence="6">O-methyltransferase</fullName>
    </submittedName>
</protein>
<keyword evidence="3" id="KW-0949">S-adenosyl-L-methionine</keyword>
<keyword evidence="1" id="KW-0489">Methyltransferase</keyword>
<dbReference type="EMBL" id="JAGMVJ010000020">
    <property type="protein sequence ID" value="KAH7074978.1"/>
    <property type="molecule type" value="Genomic_DNA"/>
</dbReference>
<dbReference type="PROSITE" id="PS51683">
    <property type="entry name" value="SAM_OMT_II"/>
    <property type="match status" value="1"/>
</dbReference>
<dbReference type="OrthoDB" id="1535081at2759"/>
<keyword evidence="2" id="KW-0808">Transferase</keyword>
<dbReference type="InterPro" id="IPR029063">
    <property type="entry name" value="SAM-dependent_MTases_sf"/>
</dbReference>
<feature type="domain" description="O-methyltransferase C-terminal" evidence="4">
    <location>
        <begin position="228"/>
        <end position="372"/>
    </location>
</feature>
<accession>A0A8K0QY87</accession>
<dbReference type="Pfam" id="PF08100">
    <property type="entry name" value="Dimerisation"/>
    <property type="match status" value="1"/>
</dbReference>
<dbReference type="Gene3D" id="3.40.50.150">
    <property type="entry name" value="Vaccinia Virus protein VP39"/>
    <property type="match status" value="1"/>
</dbReference>
<dbReference type="InterPro" id="IPR012967">
    <property type="entry name" value="COMT_dimerisation"/>
</dbReference>
<evidence type="ECO:0000259" key="4">
    <source>
        <dbReference type="Pfam" id="PF00891"/>
    </source>
</evidence>
<gene>
    <name evidence="6" type="ORF">FB567DRAFT_572601</name>
</gene>
<dbReference type="PANTHER" id="PTHR43712">
    <property type="entry name" value="PUTATIVE (AFU_ORTHOLOGUE AFUA_4G14580)-RELATED"/>
    <property type="match status" value="1"/>
</dbReference>
<dbReference type="InterPro" id="IPR016461">
    <property type="entry name" value="COMT-like"/>
</dbReference>
<dbReference type="Proteomes" id="UP000813461">
    <property type="component" value="Unassembled WGS sequence"/>
</dbReference>
<proteinExistence type="predicted"/>
<evidence type="ECO:0000256" key="3">
    <source>
        <dbReference type="ARBA" id="ARBA00022691"/>
    </source>
</evidence>
<evidence type="ECO:0000313" key="6">
    <source>
        <dbReference type="EMBL" id="KAH7074978.1"/>
    </source>
</evidence>
<dbReference type="AlphaFoldDB" id="A0A8K0QY87"/>
<dbReference type="GO" id="GO:0008171">
    <property type="term" value="F:O-methyltransferase activity"/>
    <property type="evidence" value="ECO:0007669"/>
    <property type="project" value="InterPro"/>
</dbReference>
<dbReference type="Pfam" id="PF00891">
    <property type="entry name" value="Methyltransf_2"/>
    <property type="match status" value="1"/>
</dbReference>
<keyword evidence="7" id="KW-1185">Reference proteome</keyword>
<evidence type="ECO:0000313" key="7">
    <source>
        <dbReference type="Proteomes" id="UP000813461"/>
    </source>
</evidence>
<dbReference type="InterPro" id="IPR001077">
    <property type="entry name" value="COMT_C"/>
</dbReference>
<organism evidence="6 7">
    <name type="scientific">Paraphoma chrysanthemicola</name>
    <dbReference type="NCBI Taxonomy" id="798071"/>
    <lineage>
        <taxon>Eukaryota</taxon>
        <taxon>Fungi</taxon>
        <taxon>Dikarya</taxon>
        <taxon>Ascomycota</taxon>
        <taxon>Pezizomycotina</taxon>
        <taxon>Dothideomycetes</taxon>
        <taxon>Pleosporomycetidae</taxon>
        <taxon>Pleosporales</taxon>
        <taxon>Pleosporineae</taxon>
        <taxon>Phaeosphaeriaceae</taxon>
        <taxon>Paraphoma</taxon>
    </lineage>
</organism>
<evidence type="ECO:0000256" key="2">
    <source>
        <dbReference type="ARBA" id="ARBA00022679"/>
    </source>
</evidence>
<reference evidence="6" key="1">
    <citation type="journal article" date="2021" name="Nat. Commun.">
        <title>Genetic determinants of endophytism in the Arabidopsis root mycobiome.</title>
        <authorList>
            <person name="Mesny F."/>
            <person name="Miyauchi S."/>
            <person name="Thiergart T."/>
            <person name="Pickel B."/>
            <person name="Atanasova L."/>
            <person name="Karlsson M."/>
            <person name="Huettel B."/>
            <person name="Barry K.W."/>
            <person name="Haridas S."/>
            <person name="Chen C."/>
            <person name="Bauer D."/>
            <person name="Andreopoulos W."/>
            <person name="Pangilinan J."/>
            <person name="LaButti K."/>
            <person name="Riley R."/>
            <person name="Lipzen A."/>
            <person name="Clum A."/>
            <person name="Drula E."/>
            <person name="Henrissat B."/>
            <person name="Kohler A."/>
            <person name="Grigoriev I.V."/>
            <person name="Martin F.M."/>
            <person name="Hacquard S."/>
        </authorList>
    </citation>
    <scope>NUCLEOTIDE SEQUENCE</scope>
    <source>
        <strain evidence="6">MPI-SDFR-AT-0120</strain>
    </source>
</reference>
<dbReference type="SUPFAM" id="SSF53335">
    <property type="entry name" value="S-adenosyl-L-methionine-dependent methyltransferases"/>
    <property type="match status" value="1"/>
</dbReference>
<comment type="caution">
    <text evidence="6">The sequence shown here is derived from an EMBL/GenBank/DDBJ whole genome shotgun (WGS) entry which is preliminary data.</text>
</comment>
<dbReference type="InterPro" id="IPR036388">
    <property type="entry name" value="WH-like_DNA-bd_sf"/>
</dbReference>
<name>A0A8K0QY87_9PLEO</name>
<evidence type="ECO:0000256" key="1">
    <source>
        <dbReference type="ARBA" id="ARBA00022603"/>
    </source>
</evidence>